<proteinExistence type="predicted"/>
<feature type="region of interest" description="Disordered" evidence="2">
    <location>
        <begin position="107"/>
        <end position="127"/>
    </location>
</feature>
<evidence type="ECO:0000256" key="1">
    <source>
        <dbReference type="ARBA" id="ARBA00022729"/>
    </source>
</evidence>
<evidence type="ECO:0000256" key="2">
    <source>
        <dbReference type="SAM" id="MobiDB-lite"/>
    </source>
</evidence>
<evidence type="ECO:0000259" key="3">
    <source>
        <dbReference type="Pfam" id="PF05617"/>
    </source>
</evidence>
<dbReference type="GO" id="GO:0005576">
    <property type="term" value="C:extracellular region"/>
    <property type="evidence" value="ECO:0007669"/>
    <property type="project" value="TreeGrafter"/>
</dbReference>
<dbReference type="PANTHER" id="PTHR31181:SF67">
    <property type="entry name" value="PROLAMIN-LIKE PROTEIN (DUF1278)"/>
    <property type="match status" value="1"/>
</dbReference>
<feature type="compositionally biased region" description="Acidic residues" evidence="2">
    <location>
        <begin position="118"/>
        <end position="127"/>
    </location>
</feature>
<sequence length="127" mass="13665">MSKQGLIQAYLLVTCISILATPALSHLLGDLGLLGDAPKIKECLKSVFGVRGCIHEIIFSVLSLQPRLLGPACCKAFLQIDENCWPKVFPLNPTFPPLLKSYCVKTEGPSCSASDAVTDGDDDDEDN</sequence>
<evidence type="ECO:0000313" key="5">
    <source>
        <dbReference type="Proteomes" id="UP000231279"/>
    </source>
</evidence>
<dbReference type="AlphaFoldDB" id="A0A2G9HY09"/>
<dbReference type="Proteomes" id="UP000231279">
    <property type="component" value="Unassembled WGS sequence"/>
</dbReference>
<dbReference type="PANTHER" id="PTHR31181">
    <property type="entry name" value="EGG CELL-SECRETED PROTEIN 1.4"/>
    <property type="match status" value="1"/>
</dbReference>
<accession>A0A2G9HY09</accession>
<protein>
    <recommendedName>
        <fullName evidence="3">Prolamin-like domain-containing protein</fullName>
    </recommendedName>
</protein>
<dbReference type="STRING" id="429701.A0A2G9HY09"/>
<comment type="caution">
    <text evidence="4">The sequence shown here is derived from an EMBL/GenBank/DDBJ whole genome shotgun (WGS) entry which is preliminary data.</text>
</comment>
<gene>
    <name evidence="4" type="ORF">CDL12_05069</name>
</gene>
<dbReference type="EMBL" id="NKXS01000805">
    <property type="protein sequence ID" value="PIN22220.1"/>
    <property type="molecule type" value="Genomic_DNA"/>
</dbReference>
<dbReference type="GO" id="GO:0080155">
    <property type="term" value="P:regulation of double fertilization forming a zygote and endosperm"/>
    <property type="evidence" value="ECO:0007669"/>
    <property type="project" value="TreeGrafter"/>
</dbReference>
<feature type="domain" description="Prolamin-like" evidence="3">
    <location>
        <begin position="42"/>
        <end position="104"/>
    </location>
</feature>
<reference evidence="5" key="1">
    <citation type="journal article" date="2018" name="Gigascience">
        <title>Genome assembly of the Pink Ipe (Handroanthus impetiginosus, Bignoniaceae), a highly valued, ecologically keystone Neotropical timber forest tree.</title>
        <authorList>
            <person name="Silva-Junior O.B."/>
            <person name="Grattapaglia D."/>
            <person name="Novaes E."/>
            <person name="Collevatti R.G."/>
        </authorList>
    </citation>
    <scope>NUCLEOTIDE SEQUENCE [LARGE SCALE GENOMIC DNA]</scope>
    <source>
        <strain evidence="5">cv. UFG-1</strain>
    </source>
</reference>
<keyword evidence="5" id="KW-1185">Reference proteome</keyword>
<dbReference type="Pfam" id="PF05617">
    <property type="entry name" value="Prolamin_like"/>
    <property type="match status" value="1"/>
</dbReference>
<organism evidence="4 5">
    <name type="scientific">Handroanthus impetiginosus</name>
    <dbReference type="NCBI Taxonomy" id="429701"/>
    <lineage>
        <taxon>Eukaryota</taxon>
        <taxon>Viridiplantae</taxon>
        <taxon>Streptophyta</taxon>
        <taxon>Embryophyta</taxon>
        <taxon>Tracheophyta</taxon>
        <taxon>Spermatophyta</taxon>
        <taxon>Magnoliopsida</taxon>
        <taxon>eudicotyledons</taxon>
        <taxon>Gunneridae</taxon>
        <taxon>Pentapetalae</taxon>
        <taxon>asterids</taxon>
        <taxon>lamiids</taxon>
        <taxon>Lamiales</taxon>
        <taxon>Bignoniaceae</taxon>
        <taxon>Crescentiina</taxon>
        <taxon>Tabebuia alliance</taxon>
        <taxon>Handroanthus</taxon>
    </lineage>
</organism>
<dbReference type="GO" id="GO:0009567">
    <property type="term" value="P:double fertilization forming a zygote and endosperm"/>
    <property type="evidence" value="ECO:0007669"/>
    <property type="project" value="TreeGrafter"/>
</dbReference>
<dbReference type="GO" id="GO:2000008">
    <property type="term" value="P:regulation of protein localization to cell surface"/>
    <property type="evidence" value="ECO:0007669"/>
    <property type="project" value="TreeGrafter"/>
</dbReference>
<keyword evidence="1" id="KW-0732">Signal</keyword>
<dbReference type="InterPro" id="IPR008502">
    <property type="entry name" value="Prolamin-like"/>
</dbReference>
<evidence type="ECO:0000313" key="4">
    <source>
        <dbReference type="EMBL" id="PIN22220.1"/>
    </source>
</evidence>
<dbReference type="OrthoDB" id="1705517at2759"/>
<name>A0A2G9HY09_9LAMI</name>
<dbReference type="GO" id="GO:0031982">
    <property type="term" value="C:vesicle"/>
    <property type="evidence" value="ECO:0007669"/>
    <property type="project" value="TreeGrafter"/>
</dbReference>